<reference evidence="2 3" key="1">
    <citation type="submission" date="2018-05" db="EMBL/GenBank/DDBJ databases">
        <title>Complete genome sequence of Gordonia terrae NRRL B-16283.</title>
        <authorList>
            <person name="Garlena R.A."/>
            <person name="Russell D.A."/>
            <person name="Hatfull G.F."/>
        </authorList>
    </citation>
    <scope>NUCLEOTIDE SEQUENCE [LARGE SCALE GENOMIC DNA]</scope>
    <source>
        <strain evidence="2 3">NRRL B-16283</strain>
    </source>
</reference>
<keyword evidence="1" id="KW-0472">Membrane</keyword>
<evidence type="ECO:0008006" key="4">
    <source>
        <dbReference type="Google" id="ProtNLM"/>
    </source>
</evidence>
<evidence type="ECO:0000256" key="1">
    <source>
        <dbReference type="SAM" id="Phobius"/>
    </source>
</evidence>
<feature type="transmembrane region" description="Helical" evidence="1">
    <location>
        <begin position="7"/>
        <end position="27"/>
    </location>
</feature>
<sequence length="61" mass="6427">MSNVNVWACAVAVVAAFAASAVYYGILGAPAATEVRRPAWATPIVEVARNALLVVIVSLWR</sequence>
<dbReference type="RefSeq" id="WP_004018617.1">
    <property type="nucleotide sequence ID" value="NZ_CABEIC010000002.1"/>
</dbReference>
<evidence type="ECO:0000313" key="3">
    <source>
        <dbReference type="Proteomes" id="UP000247118"/>
    </source>
</evidence>
<evidence type="ECO:0000313" key="2">
    <source>
        <dbReference type="EMBL" id="AWO84402.1"/>
    </source>
</evidence>
<protein>
    <recommendedName>
        <fullName evidence="4">DUF1761 domain-containing protein</fullName>
    </recommendedName>
</protein>
<organism evidence="2 3">
    <name type="scientific">Gordonia terrae</name>
    <dbReference type="NCBI Taxonomy" id="2055"/>
    <lineage>
        <taxon>Bacteria</taxon>
        <taxon>Bacillati</taxon>
        <taxon>Actinomycetota</taxon>
        <taxon>Actinomycetes</taxon>
        <taxon>Mycobacteriales</taxon>
        <taxon>Gordoniaceae</taxon>
        <taxon>Gordonia</taxon>
    </lineage>
</organism>
<dbReference type="GeneID" id="32688809"/>
<accession>A0AAD0KDF5</accession>
<feature type="transmembrane region" description="Helical" evidence="1">
    <location>
        <begin position="39"/>
        <end position="60"/>
    </location>
</feature>
<dbReference type="EMBL" id="CP029604">
    <property type="protein sequence ID" value="AWO84402.1"/>
    <property type="molecule type" value="Genomic_DNA"/>
</dbReference>
<name>A0AAD0KDF5_9ACTN</name>
<dbReference type="AlphaFoldDB" id="A0AAD0KDF5"/>
<dbReference type="Proteomes" id="UP000247118">
    <property type="component" value="Chromosome"/>
</dbReference>
<proteinExistence type="predicted"/>
<gene>
    <name evidence="2" type="ORF">DLJ61_13570</name>
</gene>
<keyword evidence="1" id="KW-0812">Transmembrane</keyword>
<keyword evidence="1" id="KW-1133">Transmembrane helix</keyword>